<feature type="compositionally biased region" description="Basic residues" evidence="1">
    <location>
        <begin position="14"/>
        <end position="23"/>
    </location>
</feature>
<dbReference type="RefSeq" id="WP_010741752.1">
    <property type="nucleotide sequence ID" value="NZ_KB946251.1"/>
</dbReference>
<feature type="region of interest" description="Disordered" evidence="1">
    <location>
        <begin position="1"/>
        <end position="32"/>
    </location>
</feature>
<evidence type="ECO:0000256" key="2">
    <source>
        <dbReference type="SAM" id="Phobius"/>
    </source>
</evidence>
<organism evidence="3 5">
    <name type="scientific">Enterococcus malodoratus ATCC 43197</name>
    <dbReference type="NCBI Taxonomy" id="1158601"/>
    <lineage>
        <taxon>Bacteria</taxon>
        <taxon>Bacillati</taxon>
        <taxon>Bacillota</taxon>
        <taxon>Bacilli</taxon>
        <taxon>Lactobacillales</taxon>
        <taxon>Enterococcaceae</taxon>
        <taxon>Enterococcus</taxon>
    </lineage>
</organism>
<feature type="transmembrane region" description="Helical" evidence="2">
    <location>
        <begin position="33"/>
        <end position="51"/>
    </location>
</feature>
<comment type="caution">
    <text evidence="3">The sequence shown here is derived from an EMBL/GenBank/DDBJ whole genome shotgun (WGS) entry which is preliminary data.</text>
</comment>
<dbReference type="eggNOG" id="ENOG50306SD">
    <property type="taxonomic scope" value="Bacteria"/>
</dbReference>
<dbReference type="EMBL" id="AJAK01000020">
    <property type="protein sequence ID" value="EOH75150.1"/>
    <property type="molecule type" value="Genomic_DNA"/>
</dbReference>
<name>R2QUF9_9ENTE</name>
<accession>R2QUF9</accession>
<reference evidence="3 5" key="1">
    <citation type="submission" date="2013-02" db="EMBL/GenBank/DDBJ databases">
        <title>The Genome Sequence of Enterococcus malodoratus ATCC_43197.</title>
        <authorList>
            <consortium name="The Broad Institute Genome Sequencing Platform"/>
            <consortium name="The Broad Institute Genome Sequencing Center for Infectious Disease"/>
            <person name="Earl A.M."/>
            <person name="Gilmore M.S."/>
            <person name="Lebreton F."/>
            <person name="Walker B."/>
            <person name="Young S.K."/>
            <person name="Zeng Q."/>
            <person name="Gargeya S."/>
            <person name="Fitzgerald M."/>
            <person name="Haas B."/>
            <person name="Abouelleil A."/>
            <person name="Alvarado L."/>
            <person name="Arachchi H.M."/>
            <person name="Berlin A.M."/>
            <person name="Chapman S.B."/>
            <person name="Dewar J."/>
            <person name="Goldberg J."/>
            <person name="Griggs A."/>
            <person name="Gujja S."/>
            <person name="Hansen M."/>
            <person name="Howarth C."/>
            <person name="Imamovic A."/>
            <person name="Larimer J."/>
            <person name="McCowan C."/>
            <person name="Murphy C."/>
            <person name="Neiman D."/>
            <person name="Pearson M."/>
            <person name="Priest M."/>
            <person name="Roberts A."/>
            <person name="Saif S."/>
            <person name="Shea T."/>
            <person name="Sisk P."/>
            <person name="Sykes S."/>
            <person name="Wortman J."/>
            <person name="Nusbaum C."/>
            <person name="Birren B."/>
        </authorList>
    </citation>
    <scope>NUCLEOTIDE SEQUENCE [LARGE SCALE GENOMIC DNA]</scope>
    <source>
        <strain evidence="3 5">ATCC 43197</strain>
    </source>
</reference>
<evidence type="ECO:0000313" key="4">
    <source>
        <dbReference type="EMBL" id="EOT66612.1"/>
    </source>
</evidence>
<protein>
    <submittedName>
        <fullName evidence="3">Uncharacterized protein</fullName>
    </submittedName>
</protein>
<evidence type="ECO:0000256" key="1">
    <source>
        <dbReference type="SAM" id="MobiDB-lite"/>
    </source>
</evidence>
<evidence type="ECO:0000313" key="5">
    <source>
        <dbReference type="Proteomes" id="UP000013783"/>
    </source>
</evidence>
<evidence type="ECO:0000313" key="3">
    <source>
        <dbReference type="EMBL" id="EOH75150.1"/>
    </source>
</evidence>
<dbReference type="EMBL" id="ASWA01000003">
    <property type="protein sequence ID" value="EOT66612.1"/>
    <property type="molecule type" value="Genomic_DNA"/>
</dbReference>
<sequence length="60" mass="7112">MKSMIKSKWDQPKGHFHPQRKTNKKNEPQKNSAVRSLMFKILSVFVIGFITKKINNRKNK</sequence>
<keyword evidence="6" id="KW-1185">Reference proteome</keyword>
<dbReference type="GeneID" id="79784529"/>
<dbReference type="STRING" id="71451.RV07_GL001681"/>
<keyword evidence="2" id="KW-1133">Transmembrane helix</keyword>
<dbReference type="PATRIC" id="fig|1158601.3.peg.2922"/>
<dbReference type="AlphaFoldDB" id="R2QUF9"/>
<keyword evidence="2" id="KW-0472">Membrane</keyword>
<proteinExistence type="predicted"/>
<evidence type="ECO:0000313" key="6">
    <source>
        <dbReference type="Proteomes" id="UP000014148"/>
    </source>
</evidence>
<gene>
    <name evidence="4" type="ORF">I585_02133</name>
    <name evidence="3" type="ORF">UAI_02952</name>
</gene>
<dbReference type="Proteomes" id="UP000013783">
    <property type="component" value="Unassembled WGS sequence"/>
</dbReference>
<keyword evidence="2" id="KW-0812">Transmembrane</keyword>
<dbReference type="Proteomes" id="UP000014148">
    <property type="component" value="Unassembled WGS sequence"/>
</dbReference>
<reference evidence="4 6" key="2">
    <citation type="submission" date="2013-03" db="EMBL/GenBank/DDBJ databases">
        <title>The Genome Sequence of Enterococcus malodoratus ATCC_43197 (PacBio/Illumina hybrid assembly).</title>
        <authorList>
            <consortium name="The Broad Institute Genomics Platform"/>
            <consortium name="The Broad Institute Genome Sequencing Center for Infectious Disease"/>
            <person name="Earl A."/>
            <person name="Russ C."/>
            <person name="Gilmore M."/>
            <person name="Surin D."/>
            <person name="Walker B."/>
            <person name="Young S."/>
            <person name="Zeng Q."/>
            <person name="Gargeya S."/>
            <person name="Fitzgerald M."/>
            <person name="Haas B."/>
            <person name="Abouelleil A."/>
            <person name="Allen A.W."/>
            <person name="Alvarado L."/>
            <person name="Arachchi H.M."/>
            <person name="Berlin A.M."/>
            <person name="Chapman S.B."/>
            <person name="Gainer-Dewar J."/>
            <person name="Goldberg J."/>
            <person name="Griggs A."/>
            <person name="Gujja S."/>
            <person name="Hansen M."/>
            <person name="Howarth C."/>
            <person name="Imamovic A."/>
            <person name="Ireland A."/>
            <person name="Larimer J."/>
            <person name="McCowan C."/>
            <person name="Murphy C."/>
            <person name="Pearson M."/>
            <person name="Poon T.W."/>
            <person name="Priest M."/>
            <person name="Roberts A."/>
            <person name="Saif S."/>
            <person name="Shea T."/>
            <person name="Sisk P."/>
            <person name="Sykes S."/>
            <person name="Wortman J."/>
            <person name="Nusbaum C."/>
            <person name="Birren B."/>
        </authorList>
    </citation>
    <scope>NUCLEOTIDE SEQUENCE [LARGE SCALE GENOMIC DNA]</scope>
    <source>
        <strain evidence="4 6">ATCC 43197</strain>
    </source>
</reference>